<keyword evidence="1" id="KW-0812">Transmembrane</keyword>
<geneLocation type="mitochondrion" evidence="2"/>
<feature type="transmembrane region" description="Helical" evidence="1">
    <location>
        <begin position="74"/>
        <end position="91"/>
    </location>
</feature>
<keyword evidence="1" id="KW-1133">Transmembrane helix</keyword>
<gene>
    <name evidence="2" type="primary">ND6</name>
</gene>
<proteinExistence type="predicted"/>
<evidence type="ECO:0000256" key="1">
    <source>
        <dbReference type="SAM" id="Phobius"/>
    </source>
</evidence>
<accession>A0A976MYG7</accession>
<keyword evidence="2" id="KW-0496">Mitochondrion</keyword>
<feature type="transmembrane region" description="Helical" evidence="1">
    <location>
        <begin position="44"/>
        <end position="62"/>
    </location>
</feature>
<evidence type="ECO:0000313" key="2">
    <source>
        <dbReference type="EMBL" id="UNO53843.1"/>
    </source>
</evidence>
<organism evidence="2">
    <name type="scientific">Haemaphysalis campanulata</name>
    <dbReference type="NCBI Taxonomy" id="1325866"/>
    <lineage>
        <taxon>Eukaryota</taxon>
        <taxon>Metazoa</taxon>
        <taxon>Ecdysozoa</taxon>
        <taxon>Arthropoda</taxon>
        <taxon>Chelicerata</taxon>
        <taxon>Arachnida</taxon>
        <taxon>Acari</taxon>
        <taxon>Parasitiformes</taxon>
        <taxon>Ixodida</taxon>
        <taxon>Ixodoidea</taxon>
        <taxon>Ixodidae</taxon>
        <taxon>Haemaphysalinae</taxon>
        <taxon>Haemaphysalis</taxon>
    </lineage>
</organism>
<feature type="transmembrane region" description="Helical" evidence="1">
    <location>
        <begin position="111"/>
        <end position="132"/>
    </location>
</feature>
<dbReference type="EMBL" id="OM368277">
    <property type="protein sequence ID" value="UNO53843.1"/>
    <property type="molecule type" value="Genomic_DNA"/>
</dbReference>
<reference evidence="2" key="1">
    <citation type="submission" date="2022-01" db="EMBL/GenBank/DDBJ databases">
        <authorList>
            <person name="Tian J."/>
            <person name="Hou X."/>
            <person name="Ge M."/>
            <person name="Xu H."/>
            <person name="Yu B."/>
            <person name="Liu J."/>
            <person name="Shao R."/>
            <person name="Holmes E.C."/>
            <person name="Lei C."/>
            <person name="Shi M."/>
        </authorList>
    </citation>
    <scope>NUCLEOTIDE SEQUENCE</scope>
    <source>
        <strain evidence="2">A39</strain>
    </source>
</reference>
<name>A0A976MYG7_9ACAR</name>
<feature type="transmembrane region" description="Helical" evidence="1">
    <location>
        <begin position="20"/>
        <end position="38"/>
    </location>
</feature>
<dbReference type="CTD" id="4541"/>
<protein>
    <submittedName>
        <fullName evidence="2">NADH dehydrogenase subunit 6</fullName>
    </submittedName>
</protein>
<sequence length="143" mass="16911">MLMIVTMSIFFMMMSHPITMLMSIMMLTLYMSLIFYFFSQFSLISLVMILLILGGMLVIFMYMVSLSPNNKISLNWKTIFCFPIFASFLKLELFFENLQNQLLNKIYFMNYMNMIMLMMMYLILTLIVVMKLTSSSNSPMKMT</sequence>
<keyword evidence="1" id="KW-0472">Membrane</keyword>
<dbReference type="RefSeq" id="YP_010329412.1">
    <property type="nucleotide sequence ID" value="NC_062159.1"/>
</dbReference>
<dbReference type="GeneID" id="71474982"/>
<dbReference type="AlphaFoldDB" id="A0A976MYG7"/>